<dbReference type="PANTHER" id="PTHR31511">
    <property type="entry name" value="PROTEIN CBG23764"/>
    <property type="match status" value="1"/>
</dbReference>
<keyword evidence="2" id="KW-1185">Reference proteome</keyword>
<accession>A0A151IKQ3</accession>
<sequence>MCGAVINSRHIEPRQFLEDAESVVLERVRGAIDIHGSVKVNTAFNGEFIAGDKRTVMGINSKNCELYRCNDLREWYASRVIEPTLASLEEHQERDSGWALSRILNLTVNVNKLNPMRARCHVTLPKNIADKHVLVNVRSNDNACFAWSMVAALHPVDNHVYRTASYPHYSKVLNLADIEFPVTLKNVAKFERSNDISINVYGIEDGDVLPLRLTDCKRDRHVNLLYVQDGHFVWIKHLSRLVSTQINKHNGQKYICDRCLHYFSSNEKLERHAVDYQRLNACAIRLPYVEQRKERAPFIVYADLECVLRKTEDASSLAASACAGYYNLALTLV</sequence>
<dbReference type="EMBL" id="KQ977172">
    <property type="protein sequence ID" value="KYN05113.1"/>
    <property type="molecule type" value="Genomic_DNA"/>
</dbReference>
<organism evidence="1 2">
    <name type="scientific">Cyphomyrmex costatus</name>
    <dbReference type="NCBI Taxonomy" id="456900"/>
    <lineage>
        <taxon>Eukaryota</taxon>
        <taxon>Metazoa</taxon>
        <taxon>Ecdysozoa</taxon>
        <taxon>Arthropoda</taxon>
        <taxon>Hexapoda</taxon>
        <taxon>Insecta</taxon>
        <taxon>Pterygota</taxon>
        <taxon>Neoptera</taxon>
        <taxon>Endopterygota</taxon>
        <taxon>Hymenoptera</taxon>
        <taxon>Apocrita</taxon>
        <taxon>Aculeata</taxon>
        <taxon>Formicoidea</taxon>
        <taxon>Formicidae</taxon>
        <taxon>Myrmicinae</taxon>
        <taxon>Cyphomyrmex</taxon>
    </lineage>
</organism>
<evidence type="ECO:0000313" key="2">
    <source>
        <dbReference type="Proteomes" id="UP000078542"/>
    </source>
</evidence>
<protein>
    <recommendedName>
        <fullName evidence="3">C2H2-type domain-containing protein</fullName>
    </recommendedName>
</protein>
<evidence type="ECO:0000313" key="1">
    <source>
        <dbReference type="EMBL" id="KYN05113.1"/>
    </source>
</evidence>
<reference evidence="1 2" key="1">
    <citation type="submission" date="2016-03" db="EMBL/GenBank/DDBJ databases">
        <title>Cyphomyrmex costatus WGS genome.</title>
        <authorList>
            <person name="Nygaard S."/>
            <person name="Hu H."/>
            <person name="Boomsma J."/>
            <person name="Zhang G."/>
        </authorList>
    </citation>
    <scope>NUCLEOTIDE SEQUENCE [LARGE SCALE GENOMIC DNA]</scope>
    <source>
        <strain evidence="1">MS0001</strain>
        <tissue evidence="1">Whole body</tissue>
    </source>
</reference>
<gene>
    <name evidence="1" type="ORF">ALC62_03995</name>
</gene>
<dbReference type="STRING" id="456900.A0A151IKQ3"/>
<evidence type="ECO:0008006" key="3">
    <source>
        <dbReference type="Google" id="ProtNLM"/>
    </source>
</evidence>
<name>A0A151IKQ3_9HYME</name>
<dbReference type="Proteomes" id="UP000078542">
    <property type="component" value="Unassembled WGS sequence"/>
</dbReference>
<proteinExistence type="predicted"/>
<dbReference type="AlphaFoldDB" id="A0A151IKQ3"/>
<dbReference type="PANTHER" id="PTHR31511:SF12">
    <property type="entry name" value="RHO TERMINATION FACTOR N-TERMINAL DOMAIN-CONTAINING PROTEIN"/>
    <property type="match status" value="1"/>
</dbReference>